<gene>
    <name evidence="1" type="ORF">BPAG_LOCUS3694</name>
</gene>
<dbReference type="EMBL" id="UZAD01001240">
    <property type="protein sequence ID" value="VDN84880.1"/>
    <property type="molecule type" value="Genomic_DNA"/>
</dbReference>
<protein>
    <submittedName>
        <fullName evidence="3">Peptidase S1 domain-containing protein</fullName>
    </submittedName>
</protein>
<evidence type="ECO:0000313" key="3">
    <source>
        <dbReference type="WBParaSite" id="BPAG_0000372701-mRNA-1"/>
    </source>
</evidence>
<organism evidence="3">
    <name type="scientific">Brugia pahangi</name>
    <name type="common">Filarial nematode worm</name>
    <dbReference type="NCBI Taxonomy" id="6280"/>
    <lineage>
        <taxon>Eukaryota</taxon>
        <taxon>Metazoa</taxon>
        <taxon>Ecdysozoa</taxon>
        <taxon>Nematoda</taxon>
        <taxon>Chromadorea</taxon>
        <taxon>Rhabditida</taxon>
        <taxon>Spirurina</taxon>
        <taxon>Spiruromorpha</taxon>
        <taxon>Filarioidea</taxon>
        <taxon>Onchocercidae</taxon>
        <taxon>Brugia</taxon>
    </lineage>
</organism>
<accession>A0A0N4T694</accession>
<dbReference type="WBParaSite" id="BPAG_0000372701-mRNA-1">
    <property type="protein sequence ID" value="BPAG_0000372701-mRNA-1"/>
    <property type="gene ID" value="BPAG_0000372701"/>
</dbReference>
<sequence length="130" mass="14723">MITRYCNHLQARLTITTCYKLLQPPATHLYYRWMQMVGVVTTATGGCKRLQWEVVTVASGCQLSETKNLGTDVQSKIRPMAVRTRYIGDSHNAISVDHIGVTNAGNIPDTNQFLKLELILYKLNLKHIVY</sequence>
<dbReference type="AlphaFoldDB" id="A0A0N4T694"/>
<keyword evidence="2" id="KW-1185">Reference proteome</keyword>
<reference evidence="3" key="1">
    <citation type="submission" date="2017-02" db="UniProtKB">
        <authorList>
            <consortium name="WormBaseParasite"/>
        </authorList>
    </citation>
    <scope>IDENTIFICATION</scope>
</reference>
<reference evidence="1 2" key="2">
    <citation type="submission" date="2018-11" db="EMBL/GenBank/DDBJ databases">
        <authorList>
            <consortium name="Pathogen Informatics"/>
        </authorList>
    </citation>
    <scope>NUCLEOTIDE SEQUENCE [LARGE SCALE GENOMIC DNA]</scope>
</reference>
<dbReference type="Proteomes" id="UP000278627">
    <property type="component" value="Unassembled WGS sequence"/>
</dbReference>
<proteinExistence type="predicted"/>
<evidence type="ECO:0000313" key="1">
    <source>
        <dbReference type="EMBL" id="VDN84880.1"/>
    </source>
</evidence>
<evidence type="ECO:0000313" key="2">
    <source>
        <dbReference type="Proteomes" id="UP000278627"/>
    </source>
</evidence>
<name>A0A0N4T694_BRUPA</name>